<evidence type="ECO:0008006" key="3">
    <source>
        <dbReference type="Google" id="ProtNLM"/>
    </source>
</evidence>
<comment type="caution">
    <text evidence="1">The sequence shown here is derived from an EMBL/GenBank/DDBJ whole genome shotgun (WGS) entry which is preliminary data.</text>
</comment>
<gene>
    <name evidence="1" type="ORF">FRX57_00380</name>
</gene>
<organism evidence="1 2">
    <name type="scientific">Streptococcus cuniculipharyngis</name>
    <dbReference type="NCBI Taxonomy" id="1562651"/>
    <lineage>
        <taxon>Bacteria</taxon>
        <taxon>Bacillati</taxon>
        <taxon>Bacillota</taxon>
        <taxon>Bacilli</taxon>
        <taxon>Lactobacillales</taxon>
        <taxon>Streptococcaceae</taxon>
        <taxon>Streptococcus</taxon>
    </lineage>
</organism>
<accession>A0A5C5SF32</accession>
<proteinExistence type="predicted"/>
<keyword evidence="2" id="KW-1185">Reference proteome</keyword>
<dbReference type="EMBL" id="VOHL01000001">
    <property type="protein sequence ID" value="TWS98718.1"/>
    <property type="molecule type" value="Genomic_DNA"/>
</dbReference>
<evidence type="ECO:0000313" key="2">
    <source>
        <dbReference type="Proteomes" id="UP000317430"/>
    </source>
</evidence>
<dbReference type="OrthoDB" id="2451627at2"/>
<dbReference type="RefSeq" id="WP_146565555.1">
    <property type="nucleotide sequence ID" value="NZ_VOHL01000001.1"/>
</dbReference>
<dbReference type="AlphaFoldDB" id="A0A5C5SF32"/>
<protein>
    <recommendedName>
        <fullName evidence="3">DUF600 domain-containing protein</fullName>
    </recommendedName>
</protein>
<sequence>MCVEEMLNNIHKQIISASSEYVNHLAEYIYIYYVSERHLLSFDVFYKINNIYVERGEINRALSNNEYVNESSDKQCLLLDDCLSKIEEIRKYYVNLGEKPHTECFLVYDVLNDKLIVTYNYNARYETRPDDVHMTPEEEFDKWFSKVKSQGL</sequence>
<name>A0A5C5SF32_9STRE</name>
<evidence type="ECO:0000313" key="1">
    <source>
        <dbReference type="EMBL" id="TWS98718.1"/>
    </source>
</evidence>
<reference evidence="1 2" key="1">
    <citation type="submission" date="2019-08" db="EMBL/GenBank/DDBJ databases">
        <authorList>
            <person name="Lei W."/>
        </authorList>
    </citation>
    <scope>NUCLEOTIDE SEQUENCE [LARGE SCALE GENOMIC DNA]</scope>
    <source>
        <strain evidence="1 2">CCUG 66496</strain>
    </source>
</reference>
<dbReference type="Proteomes" id="UP000317430">
    <property type="component" value="Unassembled WGS sequence"/>
</dbReference>